<gene>
    <name evidence="2" type="ORF">EPA86_09595</name>
</gene>
<dbReference type="AlphaFoldDB" id="A0A502KY29"/>
<feature type="domain" description="Calcium/calmodulin-dependent protein kinase II association-domain" evidence="1">
    <location>
        <begin position="13"/>
        <end position="132"/>
    </location>
</feature>
<dbReference type="Proteomes" id="UP000315303">
    <property type="component" value="Unassembled WGS sequence"/>
</dbReference>
<comment type="caution">
    <text evidence="2">The sequence shown here is derived from an EMBL/GenBank/DDBJ whole genome shotgun (WGS) entry which is preliminary data.</text>
</comment>
<proteinExistence type="predicted"/>
<evidence type="ECO:0000313" key="3">
    <source>
        <dbReference type="Proteomes" id="UP000315303"/>
    </source>
</evidence>
<dbReference type="Gene3D" id="3.10.450.50">
    <property type="match status" value="1"/>
</dbReference>
<protein>
    <submittedName>
        <fullName evidence="2">DUF4440 domain-containing protein</fullName>
    </submittedName>
</protein>
<dbReference type="GO" id="GO:0004683">
    <property type="term" value="F:calcium/calmodulin-dependent protein kinase activity"/>
    <property type="evidence" value="ECO:0007669"/>
    <property type="project" value="InterPro"/>
</dbReference>
<dbReference type="InterPro" id="IPR013543">
    <property type="entry name" value="Ca/CaM-dep_prot_kinase-assoc"/>
</dbReference>
<dbReference type="EMBL" id="SAWY01000020">
    <property type="protein sequence ID" value="TPH15065.1"/>
    <property type="molecule type" value="Genomic_DNA"/>
</dbReference>
<accession>A0A502KY29</accession>
<reference evidence="2 3" key="1">
    <citation type="submission" date="2019-01" db="EMBL/GenBank/DDBJ databases">
        <title>Litorilituus lipolytica sp. nov., isolated from intertidal sand of the Yellow Sea in China.</title>
        <authorList>
            <person name="Liu A."/>
        </authorList>
    </citation>
    <scope>NUCLEOTIDE SEQUENCE [LARGE SCALE GENOMIC DNA]</scope>
    <source>
        <strain evidence="2 3">RZ04</strain>
    </source>
</reference>
<organism evidence="2 3">
    <name type="scientific">Litorilituus lipolyticus</name>
    <dbReference type="NCBI Taxonomy" id="2491017"/>
    <lineage>
        <taxon>Bacteria</taxon>
        <taxon>Pseudomonadati</taxon>
        <taxon>Pseudomonadota</taxon>
        <taxon>Gammaproteobacteria</taxon>
        <taxon>Alteromonadales</taxon>
        <taxon>Colwelliaceae</taxon>
        <taxon>Litorilituus</taxon>
    </lineage>
</organism>
<name>A0A502KY29_9GAMM</name>
<evidence type="ECO:0000313" key="2">
    <source>
        <dbReference type="EMBL" id="TPH15065.1"/>
    </source>
</evidence>
<dbReference type="OrthoDB" id="953853at2"/>
<evidence type="ECO:0000259" key="1">
    <source>
        <dbReference type="Pfam" id="PF08332"/>
    </source>
</evidence>
<dbReference type="Pfam" id="PF08332">
    <property type="entry name" value="CaMKII_AD"/>
    <property type="match status" value="1"/>
</dbReference>
<dbReference type="SUPFAM" id="SSF54427">
    <property type="entry name" value="NTF2-like"/>
    <property type="match status" value="1"/>
</dbReference>
<sequence length="133" mass="15137">MNNAIDDNKSTPQQEILSLLIRWQEGVSAGNVDKICSLYAHDAALWGTFTTKQRITNPAIRTYFEELLTHQACSVHIIENYLRYFDNTAVCSGLYTFLLKDGDNEKSVAARFSITLHCRNGEWLIVEHHSSKC</sequence>
<dbReference type="RefSeq" id="WP_140603229.1">
    <property type="nucleotide sequence ID" value="NZ_SAWY01000020.1"/>
</dbReference>
<keyword evidence="3" id="KW-1185">Reference proteome</keyword>
<dbReference type="InterPro" id="IPR032710">
    <property type="entry name" value="NTF2-like_dom_sf"/>
</dbReference>
<dbReference type="GO" id="GO:0005516">
    <property type="term" value="F:calmodulin binding"/>
    <property type="evidence" value="ECO:0007669"/>
    <property type="project" value="InterPro"/>
</dbReference>